<name>A0A090LSW0_STRRB</name>
<dbReference type="GeneID" id="36383667"/>
<dbReference type="OrthoDB" id="9970333at2759"/>
<dbReference type="GO" id="GO:0003676">
    <property type="term" value="F:nucleic acid binding"/>
    <property type="evidence" value="ECO:0007669"/>
    <property type="project" value="InterPro"/>
</dbReference>
<sequence length="85" mass="9729">MDNARAHTFLTLLSKISSLSYELLPHSSYSLDLASSDFYLFSRFEKVLSGKQFLSIEELPKTVDGYFEGLEENHFKEGVEAMESR</sequence>
<reference evidence="1 2" key="1">
    <citation type="submission" date="2014-09" db="EMBL/GenBank/DDBJ databases">
        <authorList>
            <person name="Martin A.A."/>
        </authorList>
    </citation>
    <scope>NUCLEOTIDE SEQUENCE</scope>
    <source>
        <strain evidence="2">ED321</strain>
        <strain evidence="1">ED321 Heterogonic</strain>
    </source>
</reference>
<dbReference type="Gene3D" id="3.30.420.10">
    <property type="entry name" value="Ribonuclease H-like superfamily/Ribonuclease H"/>
    <property type="match status" value="1"/>
</dbReference>
<reference evidence="3" key="2">
    <citation type="submission" date="2020-12" db="UniProtKB">
        <authorList>
            <consortium name="WormBaseParasite"/>
        </authorList>
    </citation>
    <scope>IDENTIFICATION</scope>
</reference>
<dbReference type="PANTHER" id="PTHR46060">
    <property type="entry name" value="MARINER MOS1 TRANSPOSASE-LIKE PROTEIN"/>
    <property type="match status" value="1"/>
</dbReference>
<dbReference type="RefSeq" id="XP_024510483.1">
    <property type="nucleotide sequence ID" value="XM_024644979.1"/>
</dbReference>
<dbReference type="Proteomes" id="UP000035682">
    <property type="component" value="Unplaced"/>
</dbReference>
<organism evidence="1">
    <name type="scientific">Strongyloides ratti</name>
    <name type="common">Parasitic roundworm</name>
    <dbReference type="NCBI Taxonomy" id="34506"/>
    <lineage>
        <taxon>Eukaryota</taxon>
        <taxon>Metazoa</taxon>
        <taxon>Ecdysozoa</taxon>
        <taxon>Nematoda</taxon>
        <taxon>Chromadorea</taxon>
        <taxon>Rhabditida</taxon>
        <taxon>Tylenchina</taxon>
        <taxon>Panagrolaimomorpha</taxon>
        <taxon>Strongyloidoidea</taxon>
        <taxon>Strongyloididae</taxon>
        <taxon>Strongyloides</taxon>
    </lineage>
</organism>
<dbReference type="PANTHER" id="PTHR46060:SF3">
    <property type="entry name" value="PROTEIN GVQW3"/>
    <property type="match status" value="1"/>
</dbReference>
<evidence type="ECO:0000313" key="4">
    <source>
        <dbReference type="WormBase" id="SRAE_X000061400"/>
    </source>
</evidence>
<dbReference type="EMBL" id="LN609530">
    <property type="protein sequence ID" value="CEF71287.1"/>
    <property type="molecule type" value="Genomic_DNA"/>
</dbReference>
<dbReference type="CTD" id="36383667"/>
<evidence type="ECO:0000313" key="1">
    <source>
        <dbReference type="EMBL" id="CEF71287.1"/>
    </source>
</evidence>
<dbReference type="InterPro" id="IPR036397">
    <property type="entry name" value="RNaseH_sf"/>
</dbReference>
<gene>
    <name evidence="1 3 4" type="ORF">SRAE_X000061400</name>
</gene>
<protein>
    <submittedName>
        <fullName evidence="3">Histone-lysine N-methyltransferase SETMAR</fullName>
    </submittedName>
</protein>
<dbReference type="WormBase" id="SRAE_X000061400">
    <property type="protein sequence ID" value="SRP09998"/>
    <property type="gene ID" value="WBGene00266173"/>
</dbReference>
<dbReference type="WBParaSite" id="SRAE_X000061400.1">
    <property type="protein sequence ID" value="SRAE_X000061400.1"/>
    <property type="gene ID" value="WBGene00266173"/>
</dbReference>
<evidence type="ECO:0000313" key="3">
    <source>
        <dbReference type="WBParaSite" id="SRAE_X000061400.1"/>
    </source>
</evidence>
<proteinExistence type="predicted"/>
<dbReference type="AlphaFoldDB" id="A0A090LSW0"/>
<dbReference type="OMA" id="CFENNDE"/>
<dbReference type="InterPro" id="IPR052709">
    <property type="entry name" value="Transposase-MT_Hybrid"/>
</dbReference>
<keyword evidence="2" id="KW-1185">Reference proteome</keyword>
<accession>A0A090LSW0</accession>
<evidence type="ECO:0000313" key="2">
    <source>
        <dbReference type="Proteomes" id="UP000035682"/>
    </source>
</evidence>
<dbReference type="STRING" id="34506.A0A090LSW0"/>